<evidence type="ECO:0000313" key="1">
    <source>
        <dbReference type="EMBL" id="SOD35859.1"/>
    </source>
</evidence>
<evidence type="ECO:0000313" key="2">
    <source>
        <dbReference type="Proteomes" id="UP000219271"/>
    </source>
</evidence>
<reference evidence="2" key="1">
    <citation type="submission" date="2017-09" db="EMBL/GenBank/DDBJ databases">
        <authorList>
            <person name="Varghese N."/>
            <person name="Submissions S."/>
        </authorList>
    </citation>
    <scope>NUCLEOTIDE SEQUENCE [LARGE SCALE GENOMIC DNA]</scope>
    <source>
        <strain evidence="2">JKS000234</strain>
    </source>
</reference>
<sequence length="81" mass="8698">MSSAFFIYLIHFILHIAAALAADARPCRLLLQAPGDSPTLTRIILCISSTRSVDYALCFRRRGSAQVPASGIMPAVFSSTA</sequence>
<keyword evidence="2" id="KW-1185">Reference proteome</keyword>
<organism evidence="1 2">
    <name type="scientific">Candidatus Pantoea floridensis</name>
    <dbReference type="NCBI Taxonomy" id="1938870"/>
    <lineage>
        <taxon>Bacteria</taxon>
        <taxon>Pseudomonadati</taxon>
        <taxon>Pseudomonadota</taxon>
        <taxon>Gammaproteobacteria</taxon>
        <taxon>Enterobacterales</taxon>
        <taxon>Erwiniaceae</taxon>
        <taxon>Pantoea</taxon>
    </lineage>
</organism>
<dbReference type="EMBL" id="OCMY01000001">
    <property type="protein sequence ID" value="SOD35859.1"/>
    <property type="molecule type" value="Genomic_DNA"/>
</dbReference>
<dbReference type="Proteomes" id="UP000219271">
    <property type="component" value="Unassembled WGS sequence"/>
</dbReference>
<dbReference type="AlphaFoldDB" id="A0A286BNX5"/>
<accession>A0A286BNX5</accession>
<protein>
    <submittedName>
        <fullName evidence="1">Uncharacterized protein</fullName>
    </submittedName>
</protein>
<proteinExistence type="predicted"/>
<gene>
    <name evidence="1" type="ORF">SAMN06273570_0485</name>
</gene>
<name>A0A286BNX5_9GAMM</name>